<name>A0A1W6SQG3_9PROT</name>
<dbReference type="eggNOG" id="ENOG50315Y0">
    <property type="taxonomic scope" value="Bacteria"/>
</dbReference>
<dbReference type="Pfam" id="PF07589">
    <property type="entry name" value="PEP-CTERM"/>
    <property type="match status" value="1"/>
</dbReference>
<keyword evidence="3" id="KW-1185">Reference proteome</keyword>
<dbReference type="Proteomes" id="UP000012179">
    <property type="component" value="Chromosome"/>
</dbReference>
<sequence>MSSGDELFADYSGLFTPTSFPSVFMFTNTQFNITGGTGNFLDARGSGSFLGGENLDSGKGLLQVVGTISNFKKVRNISGFQQTDSLVAGTTDNFAFDAAAIASLDNSFPPAESTLGQYFLLDQSPKLLAESTVPEATSWSLLGIGLASLVAVRRRK</sequence>
<feature type="domain" description="Ice-binding protein C-terminal" evidence="1">
    <location>
        <begin position="132"/>
        <end position="155"/>
    </location>
</feature>
<dbReference type="EMBL" id="CP021106">
    <property type="protein sequence ID" value="ARO88058.1"/>
    <property type="molecule type" value="Genomic_DNA"/>
</dbReference>
<dbReference type="InterPro" id="IPR013424">
    <property type="entry name" value="Ice-binding_C"/>
</dbReference>
<proteinExistence type="predicted"/>
<organism evidence="2 3">
    <name type="scientific">Nitrosospira lacus</name>
    <dbReference type="NCBI Taxonomy" id="1288494"/>
    <lineage>
        <taxon>Bacteria</taxon>
        <taxon>Pseudomonadati</taxon>
        <taxon>Pseudomonadota</taxon>
        <taxon>Betaproteobacteria</taxon>
        <taxon>Nitrosomonadales</taxon>
        <taxon>Nitrosomonadaceae</taxon>
        <taxon>Nitrosospira</taxon>
    </lineage>
</organism>
<dbReference type="KEGG" id="nlc:EBAPG3_009900"/>
<evidence type="ECO:0000313" key="3">
    <source>
        <dbReference type="Proteomes" id="UP000012179"/>
    </source>
</evidence>
<dbReference type="AlphaFoldDB" id="A0A1W6SQG3"/>
<evidence type="ECO:0000313" key="2">
    <source>
        <dbReference type="EMBL" id="ARO88058.1"/>
    </source>
</evidence>
<accession>A0A1W6SQG3</accession>
<protein>
    <recommendedName>
        <fullName evidence="1">Ice-binding protein C-terminal domain-containing protein</fullName>
    </recommendedName>
</protein>
<gene>
    <name evidence="2" type="ORF">EBAPG3_009900</name>
</gene>
<evidence type="ECO:0000259" key="1">
    <source>
        <dbReference type="Pfam" id="PF07589"/>
    </source>
</evidence>
<reference evidence="2 3" key="1">
    <citation type="journal article" date="2015" name="Int. J. Syst. Evol. Microbiol.">
        <title>Nitrosospira lacus sp. nov., a psychrotolerant, ammonia-oxidizing bacterium from sandy lake sediment.</title>
        <authorList>
            <person name="Urakawa H."/>
            <person name="Garcia J.C."/>
            <person name="Nielsen J.L."/>
            <person name="Le V.Q."/>
            <person name="Kozlowski J.A."/>
            <person name="Stein L.Y."/>
            <person name="Lim C.K."/>
            <person name="Pommerening-Roser A."/>
            <person name="Martens-Habbena W."/>
            <person name="Stahl D.A."/>
            <person name="Klotz M.G."/>
        </authorList>
    </citation>
    <scope>NUCLEOTIDE SEQUENCE [LARGE SCALE GENOMIC DNA]</scope>
    <source>
        <strain evidence="2 3">APG3</strain>
    </source>
</reference>